<dbReference type="GO" id="GO:0016787">
    <property type="term" value="F:hydrolase activity"/>
    <property type="evidence" value="ECO:0007669"/>
    <property type="project" value="UniProtKB-KW"/>
</dbReference>
<reference evidence="2 3" key="1">
    <citation type="submission" date="2019-08" db="EMBL/GenBank/DDBJ databases">
        <authorList>
            <person name="Peeters C."/>
        </authorList>
    </citation>
    <scope>NUCLEOTIDE SEQUENCE [LARGE SCALE GENOMIC DNA]</scope>
    <source>
        <strain evidence="2 3">LMG 31010</strain>
    </source>
</reference>
<sequence length="56" mass="5705">MPATSLPFAARASRAVASFAIALVAMSALAFAWADNAEAQEKLSIPSLDKDANGAP</sequence>
<evidence type="ECO:0000313" key="2">
    <source>
        <dbReference type="EMBL" id="VVD90714.1"/>
    </source>
</evidence>
<dbReference type="AlphaFoldDB" id="A0A5E4TVU6"/>
<protein>
    <submittedName>
        <fullName evidence="2">Dienelactone hydrolase</fullName>
    </submittedName>
</protein>
<feature type="chain" id="PRO_5023087114" evidence="1">
    <location>
        <begin position="33"/>
        <end position="56"/>
    </location>
</feature>
<gene>
    <name evidence="2" type="ORF">PCO31010_01629</name>
</gene>
<feature type="signal peptide" evidence="1">
    <location>
        <begin position="1"/>
        <end position="32"/>
    </location>
</feature>
<dbReference type="RefSeq" id="WP_246184505.1">
    <property type="nucleotide sequence ID" value="NZ_CABPSA010000002.1"/>
</dbReference>
<keyword evidence="2" id="KW-0378">Hydrolase</keyword>
<evidence type="ECO:0000313" key="3">
    <source>
        <dbReference type="Proteomes" id="UP000343335"/>
    </source>
</evidence>
<evidence type="ECO:0000256" key="1">
    <source>
        <dbReference type="SAM" id="SignalP"/>
    </source>
</evidence>
<dbReference type="EMBL" id="CABPSA010000002">
    <property type="protein sequence ID" value="VVD90714.1"/>
    <property type="molecule type" value="Genomic_DNA"/>
</dbReference>
<proteinExistence type="predicted"/>
<keyword evidence="1" id="KW-0732">Signal</keyword>
<dbReference type="Proteomes" id="UP000343335">
    <property type="component" value="Unassembled WGS sequence"/>
</dbReference>
<organism evidence="2 3">
    <name type="scientific">Pandoraea commovens</name>
    <dbReference type="NCBI Taxonomy" id="2508289"/>
    <lineage>
        <taxon>Bacteria</taxon>
        <taxon>Pseudomonadati</taxon>
        <taxon>Pseudomonadota</taxon>
        <taxon>Betaproteobacteria</taxon>
        <taxon>Burkholderiales</taxon>
        <taxon>Burkholderiaceae</taxon>
        <taxon>Pandoraea</taxon>
    </lineage>
</organism>
<accession>A0A5E4TVU6</accession>
<name>A0A5E4TVU6_9BURK</name>